<organism evidence="2 3">
    <name type="scientific">Microbacterium elymi</name>
    <dbReference type="NCBI Taxonomy" id="2909587"/>
    <lineage>
        <taxon>Bacteria</taxon>
        <taxon>Bacillati</taxon>
        <taxon>Actinomycetota</taxon>
        <taxon>Actinomycetes</taxon>
        <taxon>Micrococcales</taxon>
        <taxon>Microbacteriaceae</taxon>
        <taxon>Microbacterium</taxon>
    </lineage>
</organism>
<keyword evidence="2" id="KW-0540">Nuclease</keyword>
<evidence type="ECO:0000259" key="1">
    <source>
        <dbReference type="Pfam" id="PF04480"/>
    </source>
</evidence>
<name>A0ABY5NLW2_9MICO</name>
<sequence length="252" mass="28226">MLWDAPVPRGLLAADRDPEQPRPAFDPDVLEVGVFWPDRAPRGAGIRGHAIRPGLVWTVTHPVSGLRLTSPASTWAMLAGQLPHPYDLVAIADHFVRVQRPPHSRSWEDVPPPSATIDQLAAAVHAGRRRGITELRDALARVRTGAASRTETWTRLTLVDAGLPEPVLDHDVFDSHGRFVARVDMAYPEWKIAIEYDGTHHNDGQQWEHDVDRLARLEDEGWRVIRVTRTLLFAHPATMIARVRAAIAQRTR</sequence>
<dbReference type="Proteomes" id="UP001054811">
    <property type="component" value="Chromosome"/>
</dbReference>
<dbReference type="InterPro" id="IPR011335">
    <property type="entry name" value="Restrct_endonuc-II-like"/>
</dbReference>
<gene>
    <name evidence="2" type="ORF">L2X98_23825</name>
</gene>
<keyword evidence="2" id="KW-0255">Endonuclease</keyword>
<reference evidence="2" key="1">
    <citation type="submission" date="2022-01" db="EMBL/GenBank/DDBJ databases">
        <title>Microbacterium eymi and Microbacterium rhizovicinus sp. nov., isolated from the rhizospheric soil of Elymus tsukushiensis, a plant native to the Dokdo Islands, Republic of Korea.</title>
        <authorList>
            <person name="Hwang Y.J."/>
        </authorList>
    </citation>
    <scope>NUCLEOTIDE SEQUENCE</scope>
    <source>
        <strain evidence="2">KUDC0405</strain>
    </source>
</reference>
<dbReference type="EMBL" id="CP091139">
    <property type="protein sequence ID" value="UUT36104.1"/>
    <property type="molecule type" value="Genomic_DNA"/>
</dbReference>
<accession>A0ABY5NLW2</accession>
<dbReference type="SUPFAM" id="SSF52980">
    <property type="entry name" value="Restriction endonuclease-like"/>
    <property type="match status" value="1"/>
</dbReference>
<dbReference type="RefSeq" id="WP_259612752.1">
    <property type="nucleotide sequence ID" value="NZ_CP091139.2"/>
</dbReference>
<evidence type="ECO:0000313" key="2">
    <source>
        <dbReference type="EMBL" id="UUT36104.1"/>
    </source>
</evidence>
<keyword evidence="3" id="KW-1185">Reference proteome</keyword>
<keyword evidence="2" id="KW-0378">Hydrolase</keyword>
<dbReference type="Gene3D" id="3.40.960.10">
    <property type="entry name" value="VSR Endonuclease"/>
    <property type="match status" value="1"/>
</dbReference>
<feature type="domain" description="DUF559" evidence="1">
    <location>
        <begin position="183"/>
        <end position="243"/>
    </location>
</feature>
<protein>
    <submittedName>
        <fullName evidence="2">Endonuclease domain-containing protein</fullName>
    </submittedName>
</protein>
<proteinExistence type="predicted"/>
<dbReference type="InterPro" id="IPR007569">
    <property type="entry name" value="DUF559"/>
</dbReference>
<evidence type="ECO:0000313" key="3">
    <source>
        <dbReference type="Proteomes" id="UP001054811"/>
    </source>
</evidence>
<dbReference type="GO" id="GO:0004519">
    <property type="term" value="F:endonuclease activity"/>
    <property type="evidence" value="ECO:0007669"/>
    <property type="project" value="UniProtKB-KW"/>
</dbReference>
<dbReference type="Pfam" id="PF04480">
    <property type="entry name" value="DUF559"/>
    <property type="match status" value="1"/>
</dbReference>